<dbReference type="OrthoDB" id="2992050at2759"/>
<dbReference type="SMART" id="SM00256">
    <property type="entry name" value="FBOX"/>
    <property type="match status" value="1"/>
</dbReference>
<dbReference type="SUPFAM" id="SSF81383">
    <property type="entry name" value="F-box domain"/>
    <property type="match status" value="1"/>
</dbReference>
<feature type="domain" description="F-box" evidence="1">
    <location>
        <begin position="56"/>
        <end position="103"/>
    </location>
</feature>
<dbReference type="STRING" id="1314781.A0A165L900"/>
<name>A0A165L900_EXIGL</name>
<protein>
    <recommendedName>
        <fullName evidence="1">F-box domain-containing protein</fullName>
    </recommendedName>
</protein>
<keyword evidence="3" id="KW-1185">Reference proteome</keyword>
<dbReference type="InterPro" id="IPR001810">
    <property type="entry name" value="F-box_dom"/>
</dbReference>
<dbReference type="Pfam" id="PF12937">
    <property type="entry name" value="F-box-like"/>
    <property type="match status" value="1"/>
</dbReference>
<gene>
    <name evidence="2" type="ORF">EXIGLDRAFT_832792</name>
</gene>
<reference evidence="2 3" key="1">
    <citation type="journal article" date="2016" name="Mol. Biol. Evol.">
        <title>Comparative Genomics of Early-Diverging Mushroom-Forming Fungi Provides Insights into the Origins of Lignocellulose Decay Capabilities.</title>
        <authorList>
            <person name="Nagy L.G."/>
            <person name="Riley R."/>
            <person name="Tritt A."/>
            <person name="Adam C."/>
            <person name="Daum C."/>
            <person name="Floudas D."/>
            <person name="Sun H."/>
            <person name="Yadav J.S."/>
            <person name="Pangilinan J."/>
            <person name="Larsson K.H."/>
            <person name="Matsuura K."/>
            <person name="Barry K."/>
            <person name="Labutti K."/>
            <person name="Kuo R."/>
            <person name="Ohm R.A."/>
            <person name="Bhattacharya S.S."/>
            <person name="Shirouzu T."/>
            <person name="Yoshinaga Y."/>
            <person name="Martin F.M."/>
            <person name="Grigoriev I.V."/>
            <person name="Hibbett D.S."/>
        </authorList>
    </citation>
    <scope>NUCLEOTIDE SEQUENCE [LARGE SCALE GENOMIC DNA]</scope>
    <source>
        <strain evidence="2 3">HHB12029</strain>
    </source>
</reference>
<evidence type="ECO:0000313" key="2">
    <source>
        <dbReference type="EMBL" id="KZV97533.1"/>
    </source>
</evidence>
<organism evidence="2 3">
    <name type="scientific">Exidia glandulosa HHB12029</name>
    <dbReference type="NCBI Taxonomy" id="1314781"/>
    <lineage>
        <taxon>Eukaryota</taxon>
        <taxon>Fungi</taxon>
        <taxon>Dikarya</taxon>
        <taxon>Basidiomycota</taxon>
        <taxon>Agaricomycotina</taxon>
        <taxon>Agaricomycetes</taxon>
        <taxon>Auriculariales</taxon>
        <taxon>Exidiaceae</taxon>
        <taxon>Exidia</taxon>
    </lineage>
</organism>
<evidence type="ECO:0000259" key="1">
    <source>
        <dbReference type="PROSITE" id="PS50181"/>
    </source>
</evidence>
<dbReference type="Gene3D" id="1.20.1280.50">
    <property type="match status" value="1"/>
</dbReference>
<dbReference type="InterPro" id="IPR032675">
    <property type="entry name" value="LRR_dom_sf"/>
</dbReference>
<accession>A0A165L900</accession>
<dbReference type="Gene3D" id="3.80.10.10">
    <property type="entry name" value="Ribonuclease Inhibitor"/>
    <property type="match status" value="1"/>
</dbReference>
<dbReference type="EMBL" id="KV425929">
    <property type="protein sequence ID" value="KZV97533.1"/>
    <property type="molecule type" value="Genomic_DNA"/>
</dbReference>
<dbReference type="InParanoid" id="A0A165L900"/>
<evidence type="ECO:0000313" key="3">
    <source>
        <dbReference type="Proteomes" id="UP000077266"/>
    </source>
</evidence>
<sequence length="490" mass="53872">MLTPAHNRALESCLADIFRDVTGDMDHAAHVQKAFLTVMDKSLRILCAEMFQWNASSPSHRAPPEVLAACLQFLPFRDRFRVSHVSRRWRSAALAFPALWADIRLSAADKHAVELMRLVLPRTGVYPVEFTYTSSYTHTAAGPLDTISNVLCEHMHHIRSIDWCGSIDYACFSRPAPMLEAIRCSSTVIARLPDDLLGGSAGRLHALSLGYFALPSAACPPLRTVTHLDCTLPGPWNVSSSQGLDHLFTICPKLQSLTLRKFRQGHVFPTGPVPPSLEDLVIETTERNLVIALDEWSCDTIRHISLRGLSGLTQFNFATIFRSGHLTVLDVSTTINSVLFHARSESGYTRSAAITVGSVWSPELHTFVASCVEGVASCLESLTALSLPYTTWHNLVSRILVFPSLVELTIRIADWQPGPGVWPRAFDESSSAAQTPALRDIIVSASRATLSHMGAPVAIEPCRILGYGPQCGFENHSRCPNITVTLIQEE</sequence>
<dbReference type="InterPro" id="IPR036047">
    <property type="entry name" value="F-box-like_dom_sf"/>
</dbReference>
<dbReference type="SUPFAM" id="SSF52047">
    <property type="entry name" value="RNI-like"/>
    <property type="match status" value="1"/>
</dbReference>
<dbReference type="Proteomes" id="UP000077266">
    <property type="component" value="Unassembled WGS sequence"/>
</dbReference>
<dbReference type="AlphaFoldDB" id="A0A165L900"/>
<dbReference type="PROSITE" id="PS50181">
    <property type="entry name" value="FBOX"/>
    <property type="match status" value="1"/>
</dbReference>
<proteinExistence type="predicted"/>